<accession>A0A4Q7PIQ2</accession>
<dbReference type="Proteomes" id="UP000292927">
    <property type="component" value="Unassembled WGS sequence"/>
</dbReference>
<organism evidence="1 2">
    <name type="scientific">Cuneatibacter caecimuris</name>
    <dbReference type="NCBI Taxonomy" id="1796618"/>
    <lineage>
        <taxon>Bacteria</taxon>
        <taxon>Bacillati</taxon>
        <taxon>Bacillota</taxon>
        <taxon>Clostridia</taxon>
        <taxon>Lachnospirales</taxon>
        <taxon>Lachnospiraceae</taxon>
        <taxon>Cuneatibacter</taxon>
    </lineage>
</organism>
<sequence length="91" mass="10513">MIQVSDIMPLNFLKKSRFAGSYRGMRFLLHKVSEGAEEAQKDCLEVIVWPEPFCFEASEESDHVKASFEFSGDGIAEAVDWLNRQHRERFS</sequence>
<proteinExistence type="predicted"/>
<evidence type="ECO:0000313" key="1">
    <source>
        <dbReference type="EMBL" id="RZT00467.1"/>
    </source>
</evidence>
<comment type="caution">
    <text evidence="1">The sequence shown here is derived from an EMBL/GenBank/DDBJ whole genome shotgun (WGS) entry which is preliminary data.</text>
</comment>
<dbReference type="AlphaFoldDB" id="A0A4Q7PIQ2"/>
<keyword evidence="2" id="KW-1185">Reference proteome</keyword>
<evidence type="ECO:0000313" key="2">
    <source>
        <dbReference type="Proteomes" id="UP000292927"/>
    </source>
</evidence>
<evidence type="ECO:0008006" key="3">
    <source>
        <dbReference type="Google" id="ProtNLM"/>
    </source>
</evidence>
<reference evidence="1 2" key="1">
    <citation type="submission" date="2019-02" db="EMBL/GenBank/DDBJ databases">
        <title>Genomic Encyclopedia of Type Strains, Phase IV (KMG-IV): sequencing the most valuable type-strain genomes for metagenomic binning, comparative biology and taxonomic classification.</title>
        <authorList>
            <person name="Goeker M."/>
        </authorList>
    </citation>
    <scope>NUCLEOTIDE SEQUENCE [LARGE SCALE GENOMIC DNA]</scope>
    <source>
        <strain evidence="1 2">DSM 29486</strain>
    </source>
</reference>
<dbReference type="RefSeq" id="WP_130435078.1">
    <property type="nucleotide sequence ID" value="NZ_SGXF01000003.1"/>
</dbReference>
<gene>
    <name evidence="1" type="ORF">EV209_1778</name>
</gene>
<dbReference type="OrthoDB" id="1768345at2"/>
<protein>
    <recommendedName>
        <fullName evidence="3">GNAT family acetyltransferase</fullName>
    </recommendedName>
</protein>
<name>A0A4Q7PIQ2_9FIRM</name>
<dbReference type="EMBL" id="SGXF01000003">
    <property type="protein sequence ID" value="RZT00467.1"/>
    <property type="molecule type" value="Genomic_DNA"/>
</dbReference>